<dbReference type="EMBL" id="JAWDGP010002526">
    <property type="protein sequence ID" value="KAK3782220.1"/>
    <property type="molecule type" value="Genomic_DNA"/>
</dbReference>
<comment type="caution">
    <text evidence="1">The sequence shown here is derived from an EMBL/GenBank/DDBJ whole genome shotgun (WGS) entry which is preliminary data.</text>
</comment>
<evidence type="ECO:0000313" key="2">
    <source>
        <dbReference type="Proteomes" id="UP001283361"/>
    </source>
</evidence>
<reference evidence="1" key="1">
    <citation type="journal article" date="2023" name="G3 (Bethesda)">
        <title>A reference genome for the long-term kleptoplast-retaining sea slug Elysia crispata morphotype clarki.</title>
        <authorList>
            <person name="Eastman K.E."/>
            <person name="Pendleton A.L."/>
            <person name="Shaikh M.A."/>
            <person name="Suttiyut T."/>
            <person name="Ogas R."/>
            <person name="Tomko P."/>
            <person name="Gavelis G."/>
            <person name="Widhalm J.R."/>
            <person name="Wisecaver J.H."/>
        </authorList>
    </citation>
    <scope>NUCLEOTIDE SEQUENCE</scope>
    <source>
        <strain evidence="1">ECLA1</strain>
    </source>
</reference>
<name>A0AAE1DTX9_9GAST</name>
<dbReference type="Proteomes" id="UP001283361">
    <property type="component" value="Unassembled WGS sequence"/>
</dbReference>
<accession>A0AAE1DTX9</accession>
<dbReference type="AlphaFoldDB" id="A0AAE1DTX9"/>
<keyword evidence="2" id="KW-1185">Reference proteome</keyword>
<proteinExistence type="predicted"/>
<organism evidence="1 2">
    <name type="scientific">Elysia crispata</name>
    <name type="common">lettuce slug</name>
    <dbReference type="NCBI Taxonomy" id="231223"/>
    <lineage>
        <taxon>Eukaryota</taxon>
        <taxon>Metazoa</taxon>
        <taxon>Spiralia</taxon>
        <taxon>Lophotrochozoa</taxon>
        <taxon>Mollusca</taxon>
        <taxon>Gastropoda</taxon>
        <taxon>Heterobranchia</taxon>
        <taxon>Euthyneura</taxon>
        <taxon>Panpulmonata</taxon>
        <taxon>Sacoglossa</taxon>
        <taxon>Placobranchoidea</taxon>
        <taxon>Plakobranchidae</taxon>
        <taxon>Elysia</taxon>
    </lineage>
</organism>
<evidence type="ECO:0000313" key="1">
    <source>
        <dbReference type="EMBL" id="KAK3782220.1"/>
    </source>
</evidence>
<protein>
    <submittedName>
        <fullName evidence="1">Uncharacterized protein</fullName>
    </submittedName>
</protein>
<sequence length="170" mass="18835">MKPCSGKPARDGNLITGKGTLITANGLSNTKIGNPRHFETVCSPRLSALCGSRVSRIELLSSTAPTSDMQARKTEPSSGVRYHEISQDYEKNGIKLNCYQSIVPGPGDRLQARMEITKHDRRKQTPLNQGVVCMGVGGGEEGRKHNEIDQKSTWRRYVETQNNNSDWHIV</sequence>
<gene>
    <name evidence="1" type="ORF">RRG08_018586</name>
</gene>